<name>A0A9Q0LQ54_ANAIG</name>
<protein>
    <submittedName>
        <fullName evidence="2">Uncharacterized protein</fullName>
    </submittedName>
</protein>
<accession>A0A9Q0LQ54</accession>
<dbReference type="EMBL" id="JAPDFW010000060">
    <property type="protein sequence ID" value="KAJ5076519.1"/>
    <property type="molecule type" value="Genomic_DNA"/>
</dbReference>
<proteinExistence type="predicted"/>
<evidence type="ECO:0000256" key="1">
    <source>
        <dbReference type="SAM" id="MobiDB-lite"/>
    </source>
</evidence>
<comment type="caution">
    <text evidence="2">The sequence shown here is derived from an EMBL/GenBank/DDBJ whole genome shotgun (WGS) entry which is preliminary data.</text>
</comment>
<reference evidence="2" key="1">
    <citation type="submission" date="2022-10" db="EMBL/GenBank/DDBJ databases">
        <title>Novel sulphate-reducing endosymbionts in the free-living metamonad Anaeramoeba.</title>
        <authorList>
            <person name="Jerlstrom-Hultqvist J."/>
            <person name="Cepicka I."/>
            <person name="Gallot-Lavallee L."/>
            <person name="Salas-Leiva D."/>
            <person name="Curtis B.A."/>
            <person name="Zahonova K."/>
            <person name="Pipaliya S."/>
            <person name="Dacks J."/>
            <person name="Roger A.J."/>
        </authorList>
    </citation>
    <scope>NUCLEOTIDE SEQUENCE</scope>
    <source>
        <strain evidence="2">BMAN</strain>
    </source>
</reference>
<organism evidence="2 3">
    <name type="scientific">Anaeramoeba ignava</name>
    <name type="common">Anaerobic marine amoeba</name>
    <dbReference type="NCBI Taxonomy" id="1746090"/>
    <lineage>
        <taxon>Eukaryota</taxon>
        <taxon>Metamonada</taxon>
        <taxon>Anaeramoebidae</taxon>
        <taxon>Anaeramoeba</taxon>
    </lineage>
</organism>
<gene>
    <name evidence="2" type="ORF">M0811_06099</name>
</gene>
<sequence>MSKMVVFKKKKHKYIMDSKDQEKDPKINEVLQKNQEKIPKSRKILFEEFPLEKNDNYKYKNKYKYEEENKENIPPNFILDQKEEKKKKRKKKKSKKNV</sequence>
<evidence type="ECO:0000313" key="3">
    <source>
        <dbReference type="Proteomes" id="UP001149090"/>
    </source>
</evidence>
<evidence type="ECO:0000313" key="2">
    <source>
        <dbReference type="EMBL" id="KAJ5076519.1"/>
    </source>
</evidence>
<dbReference type="AlphaFoldDB" id="A0A9Q0LQ54"/>
<dbReference type="Proteomes" id="UP001149090">
    <property type="component" value="Unassembled WGS sequence"/>
</dbReference>
<feature type="compositionally biased region" description="Basic residues" evidence="1">
    <location>
        <begin position="85"/>
        <end position="98"/>
    </location>
</feature>
<feature type="region of interest" description="Disordered" evidence="1">
    <location>
        <begin position="70"/>
        <end position="98"/>
    </location>
</feature>
<keyword evidence="3" id="KW-1185">Reference proteome</keyword>